<dbReference type="Gene3D" id="3.30.70.2450">
    <property type="match status" value="1"/>
</dbReference>
<gene>
    <name evidence="3" type="ORF">FHW18_003563</name>
</gene>
<dbReference type="GO" id="GO:0008688">
    <property type="term" value="F:3-(3-hydroxyphenyl)propionate hydroxylase activity"/>
    <property type="evidence" value="ECO:0007669"/>
    <property type="project" value="UniProtKB-EC"/>
</dbReference>
<dbReference type="Pfam" id="PF01494">
    <property type="entry name" value="FAD_binding_3"/>
    <property type="match status" value="1"/>
</dbReference>
<keyword evidence="4" id="KW-1185">Reference proteome</keyword>
<sequence length="398" mass="43429">MSTSQVIVVGCGPVGLITASGLGRAGVRVTLIEAEAGPSKAPRALVYHWAVMKGLNDLGLLGTVISAGLVKHDYSMRVHRTGETVRWSIRELEGLVEYPFNVHLGQDVLTQIVLEQIRRLPNVQIRWNTRVERIVRNDTDVAVAVSGPDGEEVLTADWLVAADGARSAVRNALGLSFDGMTWPKEMVATNIEADLDALGFDKATFVIDETYGAIIVKIDTGKKWRVTYCEPAGLDPAGIVERMPAMFANILPGLEGKYELQQHSPYRMHQRVAGSFRVSRVLLAGDAAHITNPVGGLGLTAGLFDAFVLYEALAAVIHRAAPESVLDQYASARKANFETYTSPRATLNNQLLFYTGPERLEQEMAQVRRLGSERQAVLDRTLFVGELETVSLVTAPPR</sequence>
<feature type="domain" description="FAD-binding" evidence="2">
    <location>
        <begin position="4"/>
        <end position="336"/>
    </location>
</feature>
<dbReference type="PRINTS" id="PR00420">
    <property type="entry name" value="RNGMNOXGNASE"/>
</dbReference>
<organism evidence="3 4">
    <name type="scientific">Pigmentiphaga litoralis</name>
    <dbReference type="NCBI Taxonomy" id="516702"/>
    <lineage>
        <taxon>Bacteria</taxon>
        <taxon>Pseudomonadati</taxon>
        <taxon>Pseudomonadota</taxon>
        <taxon>Betaproteobacteria</taxon>
        <taxon>Burkholderiales</taxon>
        <taxon>Alcaligenaceae</taxon>
        <taxon>Pigmentiphaga</taxon>
    </lineage>
</organism>
<dbReference type="EMBL" id="JACBYR010000001">
    <property type="protein sequence ID" value="NYE84292.1"/>
    <property type="molecule type" value="Genomic_DNA"/>
</dbReference>
<dbReference type="GO" id="GO:0071949">
    <property type="term" value="F:FAD binding"/>
    <property type="evidence" value="ECO:0007669"/>
    <property type="project" value="InterPro"/>
</dbReference>
<evidence type="ECO:0000259" key="2">
    <source>
        <dbReference type="Pfam" id="PF01494"/>
    </source>
</evidence>
<dbReference type="PANTHER" id="PTHR43476">
    <property type="entry name" value="3-(3-HYDROXY-PHENYL)PROPIONATE/3-HYDROXYCINNAMIC ACID HYDROXYLASE"/>
    <property type="match status" value="1"/>
</dbReference>
<evidence type="ECO:0000313" key="3">
    <source>
        <dbReference type="EMBL" id="NYE84292.1"/>
    </source>
</evidence>
<evidence type="ECO:0000256" key="1">
    <source>
        <dbReference type="ARBA" id="ARBA00023002"/>
    </source>
</evidence>
<dbReference type="InterPro" id="IPR002938">
    <property type="entry name" value="FAD-bd"/>
</dbReference>
<protein>
    <submittedName>
        <fullName evidence="3">3-(3-hydroxy-phenyl)propionate hydroxylase/6-hydroxy-3-succinoylpyridine 3-monooxygenase</fullName>
        <ecNumber evidence="3">1.14.13.127</ecNumber>
        <ecNumber evidence="3">1.14.13.163</ecNumber>
    </submittedName>
</protein>
<proteinExistence type="predicted"/>
<dbReference type="PANTHER" id="PTHR43476:SF3">
    <property type="entry name" value="FAD-BINDING MONOOXYGENASE"/>
    <property type="match status" value="1"/>
</dbReference>
<comment type="caution">
    <text evidence="3">The sequence shown here is derived from an EMBL/GenBank/DDBJ whole genome shotgun (WGS) entry which is preliminary data.</text>
</comment>
<dbReference type="RefSeq" id="WP_179587995.1">
    <property type="nucleotide sequence ID" value="NZ_JACBYR010000001.1"/>
</dbReference>
<dbReference type="InterPro" id="IPR050631">
    <property type="entry name" value="PheA/TfdB_FAD_monoxygenase"/>
</dbReference>
<dbReference type="Proteomes" id="UP000542125">
    <property type="component" value="Unassembled WGS sequence"/>
</dbReference>
<dbReference type="EC" id="1.14.13.127" evidence="3"/>
<reference evidence="3 4" key="1">
    <citation type="submission" date="2020-07" db="EMBL/GenBank/DDBJ databases">
        <title>Genomic Encyclopedia of Type Strains, Phase IV (KMG-V): Genome sequencing to study the core and pangenomes of soil and plant-associated prokaryotes.</title>
        <authorList>
            <person name="Whitman W."/>
        </authorList>
    </citation>
    <scope>NUCLEOTIDE SEQUENCE [LARGE SCALE GENOMIC DNA]</scope>
    <source>
        <strain evidence="3 4">SAS40</strain>
    </source>
</reference>
<dbReference type="SUPFAM" id="SSF51905">
    <property type="entry name" value="FAD/NAD(P)-binding domain"/>
    <property type="match status" value="1"/>
</dbReference>
<dbReference type="InterPro" id="IPR036188">
    <property type="entry name" value="FAD/NAD-bd_sf"/>
</dbReference>
<name>A0A7Y9IWC7_9BURK</name>
<accession>A0A7Y9IWC7</accession>
<evidence type="ECO:0000313" key="4">
    <source>
        <dbReference type="Proteomes" id="UP000542125"/>
    </source>
</evidence>
<dbReference type="AlphaFoldDB" id="A0A7Y9IWC7"/>
<dbReference type="EC" id="1.14.13.163" evidence="3"/>
<keyword evidence="3" id="KW-0503">Monooxygenase</keyword>
<keyword evidence="1 3" id="KW-0560">Oxidoreductase</keyword>
<dbReference type="GO" id="GO:0019622">
    <property type="term" value="P:3-(3-hydroxy)phenylpropionate catabolic process"/>
    <property type="evidence" value="ECO:0007669"/>
    <property type="project" value="TreeGrafter"/>
</dbReference>
<dbReference type="Gene3D" id="3.50.50.60">
    <property type="entry name" value="FAD/NAD(P)-binding domain"/>
    <property type="match status" value="1"/>
</dbReference>